<protein>
    <submittedName>
        <fullName evidence="1">Uncharacterized protein</fullName>
    </submittedName>
</protein>
<dbReference type="EMBL" id="JARJCM010000120">
    <property type="protein sequence ID" value="KAJ7027711.1"/>
    <property type="molecule type" value="Genomic_DNA"/>
</dbReference>
<evidence type="ECO:0000313" key="1">
    <source>
        <dbReference type="EMBL" id="KAJ7027711.1"/>
    </source>
</evidence>
<comment type="caution">
    <text evidence="1">The sequence shown here is derived from an EMBL/GenBank/DDBJ whole genome shotgun (WGS) entry which is preliminary data.</text>
</comment>
<sequence length="144" mass="16009">MSREKLALYKALFFIGDLFINEDEATAYSLFTVALEGFSFMDVHRSRAQCMLWLEDLAQKQGQSTEAAELWKSARPLFECALQAKGVTAIDVRLVALEKARQKILAQLTTLHSPTIALVTDQETCFLPSTGPAPKKKGVIKLAF</sequence>
<reference evidence="1" key="1">
    <citation type="submission" date="2023-03" db="EMBL/GenBank/DDBJ databases">
        <title>Massive genome expansion in bonnet fungi (Mycena s.s.) driven by repeated elements and novel gene families across ecological guilds.</title>
        <authorList>
            <consortium name="Lawrence Berkeley National Laboratory"/>
            <person name="Harder C.B."/>
            <person name="Miyauchi S."/>
            <person name="Viragh M."/>
            <person name="Kuo A."/>
            <person name="Thoen E."/>
            <person name="Andreopoulos B."/>
            <person name="Lu D."/>
            <person name="Skrede I."/>
            <person name="Drula E."/>
            <person name="Henrissat B."/>
            <person name="Morin E."/>
            <person name="Kohler A."/>
            <person name="Barry K."/>
            <person name="LaButti K."/>
            <person name="Morin E."/>
            <person name="Salamov A."/>
            <person name="Lipzen A."/>
            <person name="Mereny Z."/>
            <person name="Hegedus B."/>
            <person name="Baldrian P."/>
            <person name="Stursova M."/>
            <person name="Weitz H."/>
            <person name="Taylor A."/>
            <person name="Grigoriev I.V."/>
            <person name="Nagy L.G."/>
            <person name="Martin F."/>
            <person name="Kauserud H."/>
        </authorList>
    </citation>
    <scope>NUCLEOTIDE SEQUENCE</scope>
    <source>
        <strain evidence="1">CBHHK200</strain>
    </source>
</reference>
<dbReference type="AlphaFoldDB" id="A0AAD6WY58"/>
<accession>A0AAD6WY58</accession>
<evidence type="ECO:0000313" key="2">
    <source>
        <dbReference type="Proteomes" id="UP001218188"/>
    </source>
</evidence>
<gene>
    <name evidence="1" type="ORF">C8F04DRAFT_1189268</name>
</gene>
<dbReference type="Proteomes" id="UP001218188">
    <property type="component" value="Unassembled WGS sequence"/>
</dbReference>
<keyword evidence="2" id="KW-1185">Reference proteome</keyword>
<proteinExistence type="predicted"/>
<organism evidence="1 2">
    <name type="scientific">Mycena alexandri</name>
    <dbReference type="NCBI Taxonomy" id="1745969"/>
    <lineage>
        <taxon>Eukaryota</taxon>
        <taxon>Fungi</taxon>
        <taxon>Dikarya</taxon>
        <taxon>Basidiomycota</taxon>
        <taxon>Agaricomycotina</taxon>
        <taxon>Agaricomycetes</taxon>
        <taxon>Agaricomycetidae</taxon>
        <taxon>Agaricales</taxon>
        <taxon>Marasmiineae</taxon>
        <taxon>Mycenaceae</taxon>
        <taxon>Mycena</taxon>
    </lineage>
</organism>
<name>A0AAD6WY58_9AGAR</name>